<organism evidence="2">
    <name type="scientific">Marseillevirus sp</name>
    <dbReference type="NCBI Taxonomy" id="2809551"/>
    <lineage>
        <taxon>Viruses</taxon>
        <taxon>Varidnaviria</taxon>
        <taxon>Bamfordvirae</taxon>
        <taxon>Nucleocytoviricota</taxon>
        <taxon>Megaviricetes</taxon>
        <taxon>Pimascovirales</taxon>
        <taxon>Pimascovirales incertae sedis</taxon>
        <taxon>Marseilleviridae</taxon>
        <taxon>Marseillevirus</taxon>
    </lineage>
</organism>
<keyword evidence="1" id="KW-0175">Coiled coil</keyword>
<sequence>MSEDESTLIPKVEKYLQDEYFFSPEDYDIETSLRTFFIKGEITTGLEVLIYRVQKHKNFRLFLLGWGEQLEANKGLVFCREIGTVTERDAFRAIREEIQTNAKIQKYAKSPLFLEKVKNRNLQEELERSKQEIERLKEKKRELKYRPGGYGALKAQQHFSKYFE</sequence>
<proteinExistence type="predicted"/>
<dbReference type="EMBL" id="OR343188">
    <property type="protein sequence ID" value="WNL49605.1"/>
    <property type="molecule type" value="Genomic_DNA"/>
</dbReference>
<name>A0AA96J2X9_9VIRU</name>
<gene>
    <name evidence="2" type="ORF">MarFTMF_089</name>
</gene>
<feature type="coiled-coil region" evidence="1">
    <location>
        <begin position="112"/>
        <end position="146"/>
    </location>
</feature>
<evidence type="ECO:0000313" key="2">
    <source>
        <dbReference type="EMBL" id="WNL49605.1"/>
    </source>
</evidence>
<protein>
    <submittedName>
        <fullName evidence="2">Uncharacterized protein</fullName>
    </submittedName>
</protein>
<reference evidence="2" key="1">
    <citation type="submission" date="2023-07" db="EMBL/GenBank/DDBJ databases">
        <authorList>
            <person name="Xia Y."/>
        </authorList>
    </citation>
    <scope>NUCLEOTIDE SEQUENCE</scope>
    <source>
        <strain evidence="2">F</strain>
    </source>
</reference>
<evidence type="ECO:0000256" key="1">
    <source>
        <dbReference type="SAM" id="Coils"/>
    </source>
</evidence>
<accession>A0AA96J2X9</accession>